<comment type="caution">
    <text evidence="1">The sequence shown here is derived from an EMBL/GenBank/DDBJ whole genome shotgun (WGS) entry which is preliminary data.</text>
</comment>
<name>A0ACC4D2E2_POPAL</name>
<gene>
    <name evidence="1" type="ORF">D5086_002539</name>
</gene>
<sequence length="655" mass="72394">MAAALECWSSRASTDEDMVEQVLMRTQDRSETSSSSITTAATSLQLSDKISNLSVKDTISSSSAMQKRLQRLSRNVSEAIASLKNSLNLDSQRDSLVQLTSSQQGNANGNKGERCRKVVWASVVRNLTQLYPGSQLPEKLVSNIRKHYDSLPLSYAQAGFDMKEVFLHIKLIEQTSVDEQPAIMIQEVSDDEVQGCVYKLTFACNSSISWPAMSGALDSASICCKKIQIFEKKGFTLGVVLLLVQAGQEKSFRARIESALKSSVKKSKSTTVKLPFGLCGCQEENTKGNFGEIEEDSCEQNCRNAIENSNVNIQLEMPLPTSSIVVSVDEWQTVNSGRDEIGKWLLNSDNLEFIDQIGPNSFKGVHKGKRVGIEKLKGCDKGNSYEFELRKDLLELMTCGHKNILQFYGICVDENQGLCVVTKLMEGGSVNELMLKNKKLQTKEIVRIATDVAEGIKFMNDHGVAYRDLNTQRIMLDRHGNACLGDMGIVTACKSMGEAMEYETDGYRWLAPEIIAGDPENITETWMSNAYSFGMVVWEMVTGEAAYAAYSPVQAAVGIAACGLRPEIPKDCPQLLKSLMTKCWNNSPSKRPTFSEILSILLRPSNNINRMNLNEPEELHKLSGRNKECVSGDQNQGTHLFVPPGSREADCSMPP</sequence>
<evidence type="ECO:0000313" key="2">
    <source>
        <dbReference type="Proteomes" id="UP000309997"/>
    </source>
</evidence>
<organism evidence="1 2">
    <name type="scientific">Populus alba</name>
    <name type="common">White poplar</name>
    <dbReference type="NCBI Taxonomy" id="43335"/>
    <lineage>
        <taxon>Eukaryota</taxon>
        <taxon>Viridiplantae</taxon>
        <taxon>Streptophyta</taxon>
        <taxon>Embryophyta</taxon>
        <taxon>Tracheophyta</taxon>
        <taxon>Spermatophyta</taxon>
        <taxon>Magnoliopsida</taxon>
        <taxon>eudicotyledons</taxon>
        <taxon>Gunneridae</taxon>
        <taxon>Pentapetalae</taxon>
        <taxon>rosids</taxon>
        <taxon>fabids</taxon>
        <taxon>Malpighiales</taxon>
        <taxon>Salicaceae</taxon>
        <taxon>Saliceae</taxon>
        <taxon>Populus</taxon>
    </lineage>
</organism>
<dbReference type="EMBL" id="RCHU02000001">
    <property type="protein sequence ID" value="KAL3611519.1"/>
    <property type="molecule type" value="Genomic_DNA"/>
</dbReference>
<accession>A0ACC4D2E2</accession>
<protein>
    <submittedName>
        <fullName evidence="1">Uncharacterized protein</fullName>
    </submittedName>
</protein>
<keyword evidence="2" id="KW-1185">Reference proteome</keyword>
<proteinExistence type="predicted"/>
<reference evidence="1 2" key="1">
    <citation type="journal article" date="2024" name="Plant Biotechnol. J.">
        <title>Genome and CRISPR/Cas9 system of a widespread forest tree (Populus alba) in the world.</title>
        <authorList>
            <person name="Liu Y.J."/>
            <person name="Jiang P.F."/>
            <person name="Han X.M."/>
            <person name="Li X.Y."/>
            <person name="Wang H.M."/>
            <person name="Wang Y.J."/>
            <person name="Wang X.X."/>
            <person name="Zeng Q.Y."/>
        </authorList>
    </citation>
    <scope>NUCLEOTIDE SEQUENCE [LARGE SCALE GENOMIC DNA]</scope>
    <source>
        <strain evidence="2">cv. PAL-ZL1</strain>
    </source>
</reference>
<evidence type="ECO:0000313" key="1">
    <source>
        <dbReference type="EMBL" id="KAL3611519.1"/>
    </source>
</evidence>
<dbReference type="Proteomes" id="UP000309997">
    <property type="component" value="Unassembled WGS sequence"/>
</dbReference>